<dbReference type="AlphaFoldDB" id="A0A7X0VXI8"/>
<accession>A0A7X0VXI8</accession>
<dbReference type="Proteomes" id="UP000564644">
    <property type="component" value="Unassembled WGS sequence"/>
</dbReference>
<comment type="caution">
    <text evidence="1">The sequence shown here is derived from an EMBL/GenBank/DDBJ whole genome shotgun (WGS) entry which is preliminary data.</text>
</comment>
<reference evidence="1 2" key="1">
    <citation type="submission" date="2020-08" db="EMBL/GenBank/DDBJ databases">
        <title>Cohnella phylogeny.</title>
        <authorList>
            <person name="Dunlap C."/>
        </authorList>
    </citation>
    <scope>NUCLEOTIDE SEQUENCE [LARGE SCALE GENOMIC DNA]</scope>
    <source>
        <strain evidence="1 2">CBP 2801</strain>
    </source>
</reference>
<evidence type="ECO:0000313" key="2">
    <source>
        <dbReference type="Proteomes" id="UP000564644"/>
    </source>
</evidence>
<gene>
    <name evidence="1" type="ORF">H7C18_24370</name>
</gene>
<organism evidence="1 2">
    <name type="scientific">Cohnella zeiphila</name>
    <dbReference type="NCBI Taxonomy" id="2761120"/>
    <lineage>
        <taxon>Bacteria</taxon>
        <taxon>Bacillati</taxon>
        <taxon>Bacillota</taxon>
        <taxon>Bacilli</taxon>
        <taxon>Bacillales</taxon>
        <taxon>Paenibacillaceae</taxon>
        <taxon>Cohnella</taxon>
    </lineage>
</organism>
<keyword evidence="2" id="KW-1185">Reference proteome</keyword>
<dbReference type="EMBL" id="JACJVO010000032">
    <property type="protein sequence ID" value="MBB6734061.1"/>
    <property type="molecule type" value="Genomic_DNA"/>
</dbReference>
<dbReference type="RefSeq" id="WP_185131718.1">
    <property type="nucleotide sequence ID" value="NZ_JACJVO010000032.1"/>
</dbReference>
<name>A0A7X0VXI8_9BACL</name>
<evidence type="ECO:0000313" key="1">
    <source>
        <dbReference type="EMBL" id="MBB6734061.1"/>
    </source>
</evidence>
<sequence length="271" mass="31299">MKREDLIRPGGGNKVRRFQAFFDRYGSVDRLVAMSDPGSHTFRILLQFLQENEGKGAKELHFLERAAVTTPYADQGRKLYLNHPRVTVRQAPALIQLAKYLAYRWLPFRGVRTIGIGGWVSLSPNPFETAFSECIQQLQEYNVEGPIVHLFPIASGNMLDGFLHRKARSAPMDHSFIGVTTGHRLSAPLLRMKYGRYREVAFIRPFRLSMEQYRNRAVRFHRHTGVWLDPIHTIHLYDVLESRRLPKDAAIVVWITCPYLDSIDFTCNSRD</sequence>
<protein>
    <submittedName>
        <fullName evidence="1">Uncharacterized protein</fullName>
    </submittedName>
</protein>
<proteinExistence type="predicted"/>